<feature type="compositionally biased region" description="Polar residues" evidence="1">
    <location>
        <begin position="206"/>
        <end position="219"/>
    </location>
</feature>
<accession>A0A914Q0L7</accession>
<evidence type="ECO:0000313" key="2">
    <source>
        <dbReference type="Proteomes" id="UP000887578"/>
    </source>
</evidence>
<evidence type="ECO:0000256" key="1">
    <source>
        <dbReference type="SAM" id="MobiDB-lite"/>
    </source>
</evidence>
<proteinExistence type="predicted"/>
<feature type="region of interest" description="Disordered" evidence="1">
    <location>
        <begin position="1"/>
        <end position="256"/>
    </location>
</feature>
<protein>
    <submittedName>
        <fullName evidence="3">Uncharacterized protein</fullName>
    </submittedName>
</protein>
<feature type="compositionally biased region" description="Polar residues" evidence="1">
    <location>
        <begin position="241"/>
        <end position="250"/>
    </location>
</feature>
<dbReference type="Proteomes" id="UP000887578">
    <property type="component" value="Unplaced"/>
</dbReference>
<feature type="compositionally biased region" description="Polar residues" evidence="1">
    <location>
        <begin position="9"/>
        <end position="21"/>
    </location>
</feature>
<evidence type="ECO:0000313" key="3">
    <source>
        <dbReference type="WBParaSite" id="PDA_v2.g247.t1"/>
    </source>
</evidence>
<organism evidence="2 3">
    <name type="scientific">Panagrolaimus davidi</name>
    <dbReference type="NCBI Taxonomy" id="227884"/>
    <lineage>
        <taxon>Eukaryota</taxon>
        <taxon>Metazoa</taxon>
        <taxon>Ecdysozoa</taxon>
        <taxon>Nematoda</taxon>
        <taxon>Chromadorea</taxon>
        <taxon>Rhabditida</taxon>
        <taxon>Tylenchina</taxon>
        <taxon>Panagrolaimomorpha</taxon>
        <taxon>Panagrolaimoidea</taxon>
        <taxon>Panagrolaimidae</taxon>
        <taxon>Panagrolaimus</taxon>
    </lineage>
</organism>
<feature type="compositionally biased region" description="Polar residues" evidence="1">
    <location>
        <begin position="85"/>
        <end position="99"/>
    </location>
</feature>
<name>A0A914Q0L7_9BILA</name>
<dbReference type="AlphaFoldDB" id="A0A914Q0L7"/>
<dbReference type="WBParaSite" id="PDA_v2.g247.t1">
    <property type="protein sequence ID" value="PDA_v2.g247.t1"/>
    <property type="gene ID" value="PDA_v2.g247"/>
</dbReference>
<sequence length="336" mass="37368">MAGDGRYSEMSTQSMNSSYLQSERIHSQEAAFEYDDRYSQSDDQYSFRDDDRYSQNGYGSERGGDSRISNNDQYERGDSRLSYASVHSSSYPLQPSSAVGRSGYERLDIQQQAPRRPPHRYDLPPDASRLPPNGGRASAQPSSGIRVESRPDSSNSAPPLRNSDPHSSGASSITGLYANGNIRNEPRSRSPIYLEPPRPPSSSSSLASRVNSATRNNLRNEAPPQSPPPQSSAASTRPPSVASSIHSQNGYGHHGSQILSAQREPFPQSGEPRYRNMVLYERSEYISQRLASILDQMDSYLTNPAPKIRESIKMERSAETMRKMPEFEALVDRLLK</sequence>
<feature type="compositionally biased region" description="Low complexity" evidence="1">
    <location>
        <begin position="231"/>
        <end position="240"/>
    </location>
</feature>
<feature type="compositionally biased region" description="Basic and acidic residues" evidence="1">
    <location>
        <begin position="34"/>
        <end position="53"/>
    </location>
</feature>
<reference evidence="3" key="1">
    <citation type="submission" date="2022-11" db="UniProtKB">
        <authorList>
            <consortium name="WormBaseParasite"/>
        </authorList>
    </citation>
    <scope>IDENTIFICATION</scope>
</reference>
<feature type="compositionally biased region" description="Polar residues" evidence="1">
    <location>
        <begin position="165"/>
        <end position="174"/>
    </location>
</feature>
<keyword evidence="2" id="KW-1185">Reference proteome</keyword>